<dbReference type="EMBL" id="FNNG01000018">
    <property type="protein sequence ID" value="SDX75084.1"/>
    <property type="molecule type" value="Genomic_DNA"/>
</dbReference>
<gene>
    <name evidence="3" type="ORF">SAMN05660923_02866</name>
</gene>
<sequence>MITSFKDDFVALLNRRTIEYQVADNITRITTPLLDRNNDAIEVYIIKNGKQIKITDDGYIINDLDMSGLTIEKDTLRYKYLQNILANHGVELGENNELMVNADISNYSLKMYLLVQCMSKISDLYVLNKPSIKSLFNEDVKNYLITNDIRFIENPFFIGKSKLTTQFDFAIPRFKDAPERIIKVTSNITLNFARTTIFGWEDIKENRGKDSVLYVIIDDRNRSPSEEITIALNSYGIKPVEWTKIDDFKPELTA</sequence>
<reference evidence="3 4" key="1">
    <citation type="submission" date="2016-10" db="EMBL/GenBank/DDBJ databases">
        <authorList>
            <person name="de Groot N.N."/>
        </authorList>
    </citation>
    <scope>NUCLEOTIDE SEQUENCE [LARGE SCALE GENOMIC DNA]</scope>
    <source>
        <strain evidence="3 4">DSM 23310</strain>
    </source>
</reference>
<dbReference type="AlphaFoldDB" id="A0A1H3EAZ5"/>
<feature type="domain" description="DUF1829" evidence="2">
    <location>
        <begin position="159"/>
        <end position="244"/>
    </location>
</feature>
<dbReference type="Pfam" id="PF08862">
    <property type="entry name" value="DUF1829"/>
    <property type="match status" value="1"/>
</dbReference>
<protein>
    <recommendedName>
        <fullName evidence="5">DUF1828 domain-containing protein</fullName>
    </recommendedName>
</protein>
<dbReference type="Proteomes" id="UP000198828">
    <property type="component" value="Unassembled WGS sequence"/>
</dbReference>
<organism evidence="3 4">
    <name type="scientific">Tepidimicrobium xylanilyticum</name>
    <dbReference type="NCBI Taxonomy" id="1123352"/>
    <lineage>
        <taxon>Bacteria</taxon>
        <taxon>Bacillati</taxon>
        <taxon>Bacillota</taxon>
        <taxon>Tissierellia</taxon>
        <taxon>Tissierellales</taxon>
        <taxon>Tepidimicrobiaceae</taxon>
        <taxon>Tepidimicrobium</taxon>
    </lineage>
</organism>
<accession>A0A1H3EAZ5</accession>
<evidence type="ECO:0000313" key="4">
    <source>
        <dbReference type="Proteomes" id="UP000198828"/>
    </source>
</evidence>
<proteinExistence type="predicted"/>
<dbReference type="InterPro" id="IPR014960">
    <property type="entry name" value="DUF1828"/>
</dbReference>
<feature type="domain" description="DUF1828" evidence="1">
    <location>
        <begin position="31"/>
        <end position="121"/>
    </location>
</feature>
<evidence type="ECO:0008006" key="5">
    <source>
        <dbReference type="Google" id="ProtNLM"/>
    </source>
</evidence>
<dbReference type="RefSeq" id="WP_093754834.1">
    <property type="nucleotide sequence ID" value="NZ_FNNG01000018.1"/>
</dbReference>
<keyword evidence="4" id="KW-1185">Reference proteome</keyword>
<evidence type="ECO:0000259" key="1">
    <source>
        <dbReference type="Pfam" id="PF08861"/>
    </source>
</evidence>
<name>A0A1H3EAZ5_9FIRM</name>
<dbReference type="OrthoDB" id="1321863at2"/>
<dbReference type="InterPro" id="IPR014961">
    <property type="entry name" value="DUF1829"/>
</dbReference>
<evidence type="ECO:0000313" key="3">
    <source>
        <dbReference type="EMBL" id="SDX75084.1"/>
    </source>
</evidence>
<evidence type="ECO:0000259" key="2">
    <source>
        <dbReference type="Pfam" id="PF08862"/>
    </source>
</evidence>
<dbReference type="Pfam" id="PF08861">
    <property type="entry name" value="DUF1828"/>
    <property type="match status" value="1"/>
</dbReference>